<evidence type="ECO:0000256" key="1">
    <source>
        <dbReference type="ARBA" id="ARBA00022617"/>
    </source>
</evidence>
<dbReference type="GO" id="GO:0046872">
    <property type="term" value="F:metal ion binding"/>
    <property type="evidence" value="ECO:0007669"/>
    <property type="project" value="UniProtKB-KW"/>
</dbReference>
<evidence type="ECO:0000256" key="2">
    <source>
        <dbReference type="ARBA" id="ARBA00022621"/>
    </source>
</evidence>
<sequence length="146" mass="16137">MNSQQIDLVQSTFRLVEPVAEDAARLFYARLFELDPELRRLFPHDLAGQGRKLMTALGLVVRGLRAPEVILPVARDLGRRHRGYGVRDEHYAVVGDALLWTLERGLGDAFTPEVRAAWGAAYTLLSGEMRAAGAPGPSLPMMQGIR</sequence>
<dbReference type="GO" id="GO:0019825">
    <property type="term" value="F:oxygen binding"/>
    <property type="evidence" value="ECO:0007669"/>
    <property type="project" value="InterPro"/>
</dbReference>
<name>A0AAU7U6G8_9DEIO</name>
<dbReference type="InterPro" id="IPR009050">
    <property type="entry name" value="Globin-like_sf"/>
</dbReference>
<dbReference type="InterPro" id="IPR012292">
    <property type="entry name" value="Globin/Proto"/>
</dbReference>
<dbReference type="KEGG" id="dsc:ABOD76_05085"/>
<dbReference type="Gene3D" id="1.10.490.10">
    <property type="entry name" value="Globins"/>
    <property type="match status" value="1"/>
</dbReference>
<dbReference type="InterPro" id="IPR000971">
    <property type="entry name" value="Globin"/>
</dbReference>
<dbReference type="SUPFAM" id="SSF46458">
    <property type="entry name" value="Globin-like"/>
    <property type="match status" value="1"/>
</dbReference>
<evidence type="ECO:0000256" key="5">
    <source>
        <dbReference type="RuleBase" id="RU000356"/>
    </source>
</evidence>
<dbReference type="GO" id="GO:0008941">
    <property type="term" value="F:nitric oxide dioxygenase NAD(P)H activity"/>
    <property type="evidence" value="ECO:0007669"/>
    <property type="project" value="TreeGrafter"/>
</dbReference>
<dbReference type="PANTHER" id="PTHR43396:SF3">
    <property type="entry name" value="FLAVOHEMOPROTEIN"/>
    <property type="match status" value="1"/>
</dbReference>
<evidence type="ECO:0000259" key="6">
    <source>
        <dbReference type="PROSITE" id="PS01033"/>
    </source>
</evidence>
<geneLocation type="plasmid" evidence="7">
    <name>pDson03</name>
</geneLocation>
<evidence type="ECO:0000313" key="7">
    <source>
        <dbReference type="EMBL" id="XBV84064.1"/>
    </source>
</evidence>
<dbReference type="AlphaFoldDB" id="A0AAU7U6G8"/>
<keyword evidence="7" id="KW-0614">Plasmid</keyword>
<dbReference type="EMBL" id="CP158298">
    <property type="protein sequence ID" value="XBV84064.1"/>
    <property type="molecule type" value="Genomic_DNA"/>
</dbReference>
<dbReference type="CDD" id="cd12131">
    <property type="entry name" value="HGbI-like"/>
    <property type="match status" value="1"/>
</dbReference>
<keyword evidence="5" id="KW-0813">Transport</keyword>
<keyword evidence="4" id="KW-0408">Iron</keyword>
<protein>
    <submittedName>
        <fullName evidence="7">Globin family protein</fullName>
    </submittedName>
</protein>
<gene>
    <name evidence="7" type="ORF">ABOD76_05085</name>
</gene>
<reference evidence="7" key="1">
    <citation type="submission" date="2024-06" db="EMBL/GenBank/DDBJ databases">
        <title>Draft Genome Sequence of Deinococcus sonorensis Type Strain KR-87, a Biofilm Producing Representative of the Genus Deinococcus.</title>
        <authorList>
            <person name="Boren L.S."/>
            <person name="Grosso R.A."/>
            <person name="Hugenberg-Cox A.N."/>
            <person name="Hill J.T.E."/>
            <person name="Albert C.M."/>
            <person name="Tuohy J.M."/>
        </authorList>
    </citation>
    <scope>NUCLEOTIDE SEQUENCE</scope>
    <source>
        <strain evidence="7">KR-87</strain>
        <plasmid evidence="7">pDson03</plasmid>
    </source>
</reference>
<dbReference type="GO" id="GO:0005344">
    <property type="term" value="F:oxygen carrier activity"/>
    <property type="evidence" value="ECO:0007669"/>
    <property type="project" value="UniProtKB-KW"/>
</dbReference>
<dbReference type="GO" id="GO:0020037">
    <property type="term" value="F:heme binding"/>
    <property type="evidence" value="ECO:0007669"/>
    <property type="project" value="InterPro"/>
</dbReference>
<accession>A0AAU7U6G8</accession>
<keyword evidence="3" id="KW-0479">Metal-binding</keyword>
<dbReference type="GO" id="GO:0046210">
    <property type="term" value="P:nitric oxide catabolic process"/>
    <property type="evidence" value="ECO:0007669"/>
    <property type="project" value="TreeGrafter"/>
</dbReference>
<dbReference type="GO" id="GO:0071949">
    <property type="term" value="F:FAD binding"/>
    <property type="evidence" value="ECO:0007669"/>
    <property type="project" value="TreeGrafter"/>
</dbReference>
<evidence type="ECO:0000256" key="3">
    <source>
        <dbReference type="ARBA" id="ARBA00022723"/>
    </source>
</evidence>
<evidence type="ECO:0000256" key="4">
    <source>
        <dbReference type="ARBA" id="ARBA00023004"/>
    </source>
</evidence>
<comment type="similarity">
    <text evidence="5">Belongs to the globin family.</text>
</comment>
<proteinExistence type="inferred from homology"/>
<dbReference type="PANTHER" id="PTHR43396">
    <property type="entry name" value="FLAVOHEMOPROTEIN"/>
    <property type="match status" value="1"/>
</dbReference>
<keyword evidence="2 5" id="KW-0561">Oxygen transport</keyword>
<keyword evidence="1 5" id="KW-0349">Heme</keyword>
<dbReference type="RefSeq" id="WP_350242056.1">
    <property type="nucleotide sequence ID" value="NZ_CP158298.1"/>
</dbReference>
<dbReference type="GO" id="GO:0071500">
    <property type="term" value="P:cellular response to nitrosative stress"/>
    <property type="evidence" value="ECO:0007669"/>
    <property type="project" value="TreeGrafter"/>
</dbReference>
<dbReference type="Pfam" id="PF00042">
    <property type="entry name" value="Globin"/>
    <property type="match status" value="1"/>
</dbReference>
<feature type="domain" description="Globin" evidence="6">
    <location>
        <begin position="1"/>
        <end position="134"/>
    </location>
</feature>
<organism evidence="7">
    <name type="scientific">Deinococcus sonorensis KR-87</name>
    <dbReference type="NCBI Taxonomy" id="694439"/>
    <lineage>
        <taxon>Bacteria</taxon>
        <taxon>Thermotogati</taxon>
        <taxon>Deinococcota</taxon>
        <taxon>Deinococci</taxon>
        <taxon>Deinococcales</taxon>
        <taxon>Deinococcaceae</taxon>
        <taxon>Deinococcus</taxon>
    </lineage>
</organism>
<dbReference type="PROSITE" id="PS01033">
    <property type="entry name" value="GLOBIN"/>
    <property type="match status" value="1"/>
</dbReference>